<dbReference type="KEGG" id="kcm:ABWK59_34585"/>
<accession>A0AAU8K695</accession>
<keyword evidence="1" id="KW-0732">Signal</keyword>
<name>A0AAU8K695_9ACTN</name>
<organism evidence="2">
    <name type="scientific">Kitasatospora camelliae</name>
    <dbReference type="NCBI Taxonomy" id="3156397"/>
    <lineage>
        <taxon>Bacteria</taxon>
        <taxon>Bacillati</taxon>
        <taxon>Actinomycetota</taxon>
        <taxon>Actinomycetes</taxon>
        <taxon>Kitasatosporales</taxon>
        <taxon>Streptomycetaceae</taxon>
        <taxon>Kitasatospora</taxon>
    </lineage>
</organism>
<gene>
    <name evidence="2" type="ORF">ABWK59_34585</name>
</gene>
<dbReference type="AlphaFoldDB" id="A0AAU8K695"/>
<reference evidence="2" key="1">
    <citation type="submission" date="2024-06" db="EMBL/GenBank/DDBJ databases">
        <title>The genome sequences of Kitasatospora sp. strain HUAS MG31.</title>
        <authorList>
            <person name="Mo P."/>
        </authorList>
    </citation>
    <scope>NUCLEOTIDE SEQUENCE</scope>
    <source>
        <strain evidence="2">HUAS MG31</strain>
    </source>
</reference>
<feature type="chain" id="PRO_5043369747" evidence="1">
    <location>
        <begin position="39"/>
        <end position="231"/>
    </location>
</feature>
<protein>
    <submittedName>
        <fullName evidence="2">Uncharacterized protein</fullName>
    </submittedName>
</protein>
<evidence type="ECO:0000256" key="1">
    <source>
        <dbReference type="SAM" id="SignalP"/>
    </source>
</evidence>
<proteinExistence type="predicted"/>
<dbReference type="EMBL" id="CP159872">
    <property type="protein sequence ID" value="XCM83692.1"/>
    <property type="molecule type" value="Genomic_DNA"/>
</dbReference>
<sequence length="231" mass="24570">MNHRSPYRRSTTVRNARRLGVLATTCLAALSVAVPAGATPSGHPGRGVSAVQDRANTHASRAWPTRFRDTFAVHELGAVFGVHADNRATAVSAGCLPRKPCRSVALSFQVVTMAGSQVRLTATNLGRAINEQCPGCQTLAGAYQFVVSTPRPFSLSAPARAQLAGIHHRLDALRTSEEPIPVIREKADALAAEVMAVLDREAAAAPTGPAVDTLQTFRPKVTMHRHFDGPN</sequence>
<evidence type="ECO:0000313" key="2">
    <source>
        <dbReference type="EMBL" id="XCM83692.1"/>
    </source>
</evidence>
<feature type="signal peptide" evidence="1">
    <location>
        <begin position="1"/>
        <end position="38"/>
    </location>
</feature>
<dbReference type="RefSeq" id="WP_354644629.1">
    <property type="nucleotide sequence ID" value="NZ_CP159872.1"/>
</dbReference>